<dbReference type="GO" id="GO:0008932">
    <property type="term" value="F:lytic endotransglycosylase activity"/>
    <property type="evidence" value="ECO:0007669"/>
    <property type="project" value="TreeGrafter"/>
</dbReference>
<organism evidence="3 4">
    <name type="scientific">Enterococcus gallinarum</name>
    <dbReference type="NCBI Taxonomy" id="1353"/>
    <lineage>
        <taxon>Bacteria</taxon>
        <taxon>Bacillati</taxon>
        <taxon>Bacillota</taxon>
        <taxon>Bacilli</taxon>
        <taxon>Lactobacillales</taxon>
        <taxon>Enterococcaceae</taxon>
        <taxon>Enterococcus</taxon>
    </lineage>
</organism>
<proteinExistence type="predicted"/>
<dbReference type="Gene3D" id="3.10.350.10">
    <property type="entry name" value="LysM domain"/>
    <property type="match status" value="1"/>
</dbReference>
<dbReference type="Pfam" id="PF01476">
    <property type="entry name" value="LysM"/>
    <property type="match status" value="1"/>
</dbReference>
<gene>
    <name evidence="3" type="ORF">P7E30_18055</name>
</gene>
<feature type="domain" description="LysM" evidence="2">
    <location>
        <begin position="22"/>
        <end position="65"/>
    </location>
</feature>
<dbReference type="CDD" id="cd00118">
    <property type="entry name" value="LysM"/>
    <property type="match status" value="1"/>
</dbReference>
<dbReference type="PANTHER" id="PTHR33734:SF22">
    <property type="entry name" value="MEMBRANE-BOUND LYTIC MUREIN TRANSGLYCOSYLASE D"/>
    <property type="match status" value="1"/>
</dbReference>
<dbReference type="PROSITE" id="PS51782">
    <property type="entry name" value="LYSM"/>
    <property type="match status" value="1"/>
</dbReference>
<protein>
    <submittedName>
        <fullName evidence="3">LysM peptidoglycan-binding domain-containing protein</fullName>
    </submittedName>
</protein>
<dbReference type="EMBL" id="JARPZN010000029">
    <property type="protein sequence ID" value="MDT2692071.1"/>
    <property type="molecule type" value="Genomic_DNA"/>
</dbReference>
<evidence type="ECO:0000256" key="1">
    <source>
        <dbReference type="SAM" id="MobiDB-lite"/>
    </source>
</evidence>
<name>A0AAE4HTZ8_ENTGA</name>
<dbReference type="InterPro" id="IPR036779">
    <property type="entry name" value="LysM_dom_sf"/>
</dbReference>
<sequence>MELLNKKGTTKSHSTPAGKSGTSYTVKAGDSVWLIANRYGVSMDDLVKCNKIKNYTIHPGQNLIINNITNKEAQKKLRNWDI</sequence>
<evidence type="ECO:0000259" key="2">
    <source>
        <dbReference type="PROSITE" id="PS51782"/>
    </source>
</evidence>
<dbReference type="Proteomes" id="UP001183682">
    <property type="component" value="Unassembled WGS sequence"/>
</dbReference>
<dbReference type="SMART" id="SM00257">
    <property type="entry name" value="LysM"/>
    <property type="match status" value="1"/>
</dbReference>
<feature type="compositionally biased region" description="Polar residues" evidence="1">
    <location>
        <begin position="11"/>
        <end position="24"/>
    </location>
</feature>
<dbReference type="RefSeq" id="WP_255210092.1">
    <property type="nucleotide sequence ID" value="NZ_JARPZP010000035.1"/>
</dbReference>
<accession>A0AAE4HTZ8</accession>
<dbReference type="PANTHER" id="PTHR33734">
    <property type="entry name" value="LYSM DOMAIN-CONTAINING GPI-ANCHORED PROTEIN 2"/>
    <property type="match status" value="1"/>
</dbReference>
<reference evidence="3" key="1">
    <citation type="submission" date="2023-03" db="EMBL/GenBank/DDBJ databases">
        <authorList>
            <person name="Shen W."/>
            <person name="Cai J."/>
        </authorList>
    </citation>
    <scope>NUCLEOTIDE SEQUENCE</scope>
    <source>
        <strain evidence="3">K69-2</strain>
    </source>
</reference>
<feature type="region of interest" description="Disordered" evidence="1">
    <location>
        <begin position="1"/>
        <end position="24"/>
    </location>
</feature>
<evidence type="ECO:0000313" key="4">
    <source>
        <dbReference type="Proteomes" id="UP001183682"/>
    </source>
</evidence>
<evidence type="ECO:0000313" key="3">
    <source>
        <dbReference type="EMBL" id="MDT2692071.1"/>
    </source>
</evidence>
<comment type="caution">
    <text evidence="3">The sequence shown here is derived from an EMBL/GenBank/DDBJ whole genome shotgun (WGS) entry which is preliminary data.</text>
</comment>
<dbReference type="AlphaFoldDB" id="A0AAE4HTZ8"/>
<dbReference type="SUPFAM" id="SSF54106">
    <property type="entry name" value="LysM domain"/>
    <property type="match status" value="1"/>
</dbReference>
<dbReference type="InterPro" id="IPR018392">
    <property type="entry name" value="LysM"/>
</dbReference>